<name>Q4UC98_THEAN</name>
<evidence type="ECO:0000256" key="5">
    <source>
        <dbReference type="ARBA" id="ARBA00022833"/>
    </source>
</evidence>
<sequence>MSDNDSKDESSLNTDSNLTKNDLKHVPTRISESVNIVDRSLLSVPYELLSANIKEIEHLLEKKLLIVTTYLIKKVVNIEDKNLLKEKLARALERLQQIKDHIKKIDDDMDRNLSNLFTRLNELKNEPDLYINQINPNFNFDTYRKRVSWMLAEYLSRKCFTNTVGMLVETENIKEFVDLDIHQNCNKIIDDLMQHDLTSALAWAEENKNNLSKINSNLLFELRLQKIISILKSGTLNQVLDLINQFITHEVLTKCPDAKKIITAAIFYTNEDLKQEEHDDFISYTTTVETLVDLDTNAEEIDDRYRYLMSDQRWNKIIEEFGRTISKIYGFREKSILEDLIQAGFSAIKSKGCRDYKNPTCPACLPEWSSYVEQIPNLHKLQSILICPITGTIMDYSNPPLASPDGYVISKNALKFLNRNNNNDDYIICPKTNKTIHISDFKKIFIT</sequence>
<evidence type="ECO:0000259" key="10">
    <source>
        <dbReference type="PROSITE" id="PS51867"/>
    </source>
</evidence>
<feature type="zinc finger region" description="RING-Gid-type" evidence="6">
    <location>
        <begin position="361"/>
        <end position="432"/>
    </location>
</feature>
<dbReference type="Proteomes" id="UP000001950">
    <property type="component" value="Chromosome 3"/>
</dbReference>
<dbReference type="InterPro" id="IPR045098">
    <property type="entry name" value="Fyv10_fam"/>
</dbReference>
<evidence type="ECO:0000256" key="7">
    <source>
        <dbReference type="SAM" id="Coils"/>
    </source>
</evidence>
<proteinExistence type="predicted"/>
<dbReference type="OrthoDB" id="1933455at2759"/>
<feature type="domain" description="RING-Gid-type" evidence="10">
    <location>
        <begin position="361"/>
        <end position="432"/>
    </location>
</feature>
<dbReference type="GO" id="GO:0043161">
    <property type="term" value="P:proteasome-mediated ubiquitin-dependent protein catabolic process"/>
    <property type="evidence" value="ECO:0007669"/>
    <property type="project" value="InterPro"/>
</dbReference>
<keyword evidence="12" id="KW-1185">Reference proteome</keyword>
<evidence type="ECO:0000256" key="6">
    <source>
        <dbReference type="PROSITE-ProRule" id="PRU01215"/>
    </source>
</evidence>
<keyword evidence="3" id="KW-0479">Metal-binding</keyword>
<evidence type="ECO:0000313" key="12">
    <source>
        <dbReference type="Proteomes" id="UP000001950"/>
    </source>
</evidence>
<dbReference type="InParanoid" id="Q4UC98"/>
<feature type="domain" description="CTLH" evidence="9">
    <location>
        <begin position="181"/>
        <end position="238"/>
    </location>
</feature>
<dbReference type="SMART" id="SM00668">
    <property type="entry name" value="CTLH"/>
    <property type="match status" value="1"/>
</dbReference>
<evidence type="ECO:0000256" key="8">
    <source>
        <dbReference type="SAM" id="MobiDB-lite"/>
    </source>
</evidence>
<evidence type="ECO:0000256" key="2">
    <source>
        <dbReference type="ARBA" id="ARBA00022490"/>
    </source>
</evidence>
<comment type="subcellular location">
    <subcellularLocation>
        <location evidence="1">Cytoplasm</location>
    </subcellularLocation>
</comment>
<evidence type="ECO:0000256" key="3">
    <source>
        <dbReference type="ARBA" id="ARBA00022723"/>
    </source>
</evidence>
<dbReference type="KEGG" id="tan:TA04025"/>
<dbReference type="GO" id="GO:0034657">
    <property type="term" value="C:GID complex"/>
    <property type="evidence" value="ECO:0007669"/>
    <property type="project" value="TreeGrafter"/>
</dbReference>
<feature type="compositionally biased region" description="Basic and acidic residues" evidence="8">
    <location>
        <begin position="1"/>
        <end position="10"/>
    </location>
</feature>
<evidence type="ECO:0000256" key="4">
    <source>
        <dbReference type="ARBA" id="ARBA00022771"/>
    </source>
</evidence>
<dbReference type="GO" id="GO:0005634">
    <property type="term" value="C:nucleus"/>
    <property type="evidence" value="ECO:0007669"/>
    <property type="project" value="TreeGrafter"/>
</dbReference>
<keyword evidence="4 6" id="KW-0863">Zinc-finger</keyword>
<dbReference type="RefSeq" id="XP_955029.1">
    <property type="nucleotide sequence ID" value="XM_949936.1"/>
</dbReference>
<keyword evidence="7" id="KW-0175">Coiled coil</keyword>
<reference evidence="11 12" key="1">
    <citation type="journal article" date="2005" name="Science">
        <title>Genome of the host-cell transforming parasite Theileria annulata compared with T. parva.</title>
        <authorList>
            <person name="Pain A."/>
            <person name="Renauld H."/>
            <person name="Berriman M."/>
            <person name="Murphy L."/>
            <person name="Yeats C.A."/>
            <person name="Weir W."/>
            <person name="Kerhornou A."/>
            <person name="Aslett M."/>
            <person name="Bishop R."/>
            <person name="Bouchier C."/>
            <person name="Cochet M."/>
            <person name="Coulson R.M.R."/>
            <person name="Cronin A."/>
            <person name="de Villiers E.P."/>
            <person name="Fraser A."/>
            <person name="Fosker N."/>
            <person name="Gardner M."/>
            <person name="Goble A."/>
            <person name="Griffiths-Jones S."/>
            <person name="Harris D.E."/>
            <person name="Katzer F."/>
            <person name="Larke N."/>
            <person name="Lord A."/>
            <person name="Maser P."/>
            <person name="McKellar S."/>
            <person name="Mooney P."/>
            <person name="Morton F."/>
            <person name="Nene V."/>
            <person name="O'Neil S."/>
            <person name="Price C."/>
            <person name="Quail M.A."/>
            <person name="Rabbinowitsch E."/>
            <person name="Rawlings N.D."/>
            <person name="Rutter S."/>
            <person name="Saunders D."/>
            <person name="Seeger K."/>
            <person name="Shah T."/>
            <person name="Squares R."/>
            <person name="Squares S."/>
            <person name="Tivey A."/>
            <person name="Walker A.R."/>
            <person name="Woodward J."/>
            <person name="Dobbelaere D.A.E."/>
            <person name="Langsley G."/>
            <person name="Rajandream M.A."/>
            <person name="McKeever D."/>
            <person name="Shiels B."/>
            <person name="Tait A."/>
            <person name="Barrell B.G."/>
            <person name="Hall N."/>
        </authorList>
    </citation>
    <scope>NUCLEOTIDE SEQUENCE [LARGE SCALE GENOMIC DNA]</scope>
    <source>
        <strain evidence="12">Ankara</strain>
    </source>
</reference>
<evidence type="ECO:0000256" key="1">
    <source>
        <dbReference type="ARBA" id="ARBA00004496"/>
    </source>
</evidence>
<dbReference type="InterPro" id="IPR006595">
    <property type="entry name" value="CTLH_C"/>
</dbReference>
<dbReference type="VEuPathDB" id="PiroplasmaDB:TA04025"/>
<dbReference type="PANTHER" id="PTHR12170:SF2">
    <property type="entry name" value="E3 UBIQUITIN-PROTEIN TRANSFERASE MAEA"/>
    <property type="match status" value="1"/>
</dbReference>
<evidence type="ECO:0000259" key="9">
    <source>
        <dbReference type="PROSITE" id="PS50897"/>
    </source>
</evidence>
<dbReference type="GO" id="GO:0061630">
    <property type="term" value="F:ubiquitin protein ligase activity"/>
    <property type="evidence" value="ECO:0007669"/>
    <property type="project" value="InterPro"/>
</dbReference>
<dbReference type="Pfam" id="PF10607">
    <property type="entry name" value="CTLH"/>
    <property type="match status" value="1"/>
</dbReference>
<feature type="coiled-coil region" evidence="7">
    <location>
        <begin position="78"/>
        <end position="126"/>
    </location>
</feature>
<protein>
    <recommendedName>
        <fullName evidence="13">Macrophage erythroblast attacher</fullName>
    </recommendedName>
</protein>
<evidence type="ECO:0000313" key="11">
    <source>
        <dbReference type="EMBL" id="CAI75553.1"/>
    </source>
</evidence>
<evidence type="ECO:0008006" key="13">
    <source>
        <dbReference type="Google" id="ProtNLM"/>
    </source>
</evidence>
<dbReference type="InterPro" id="IPR024964">
    <property type="entry name" value="CTLH/CRA"/>
</dbReference>
<feature type="region of interest" description="Disordered" evidence="8">
    <location>
        <begin position="1"/>
        <end position="20"/>
    </location>
</feature>
<dbReference type="GO" id="GO:0008270">
    <property type="term" value="F:zinc ion binding"/>
    <property type="evidence" value="ECO:0007669"/>
    <property type="project" value="UniProtKB-KW"/>
</dbReference>
<dbReference type="GeneID" id="3865219"/>
<dbReference type="InterPro" id="IPR044063">
    <property type="entry name" value="ZF_RING_GID"/>
</dbReference>
<dbReference type="FunCoup" id="Q4UC98">
    <property type="interactions" value="202"/>
</dbReference>
<keyword evidence="2" id="KW-0963">Cytoplasm</keyword>
<keyword evidence="5" id="KW-0862">Zinc</keyword>
<dbReference type="OMA" id="ANHETAR"/>
<dbReference type="eggNOG" id="KOG0396">
    <property type="taxonomic scope" value="Eukaryota"/>
</dbReference>
<dbReference type="PROSITE" id="PS50897">
    <property type="entry name" value="CTLH"/>
    <property type="match status" value="1"/>
</dbReference>
<dbReference type="PROSITE" id="PS51867">
    <property type="entry name" value="ZF_RING_GID"/>
    <property type="match status" value="1"/>
</dbReference>
<dbReference type="GO" id="GO:0005737">
    <property type="term" value="C:cytoplasm"/>
    <property type="evidence" value="ECO:0007669"/>
    <property type="project" value="UniProtKB-SubCell"/>
</dbReference>
<dbReference type="PANTHER" id="PTHR12170">
    <property type="entry name" value="MACROPHAGE ERYTHROBLAST ATTACHER-RELATED"/>
    <property type="match status" value="1"/>
</dbReference>
<dbReference type="EMBL" id="CR940352">
    <property type="protein sequence ID" value="CAI75553.1"/>
    <property type="molecule type" value="Genomic_DNA"/>
</dbReference>
<dbReference type="STRING" id="5874.Q4UC98"/>
<feature type="compositionally biased region" description="Polar residues" evidence="8">
    <location>
        <begin position="11"/>
        <end position="20"/>
    </location>
</feature>
<accession>Q4UC98</accession>
<gene>
    <name evidence="11" type="ORF">TA04025</name>
</gene>
<dbReference type="CDD" id="cd16659">
    <property type="entry name" value="RING-Ubox_Emp"/>
    <property type="match status" value="1"/>
</dbReference>
<dbReference type="AlphaFoldDB" id="Q4UC98"/>
<organism evidence="11 12">
    <name type="scientific">Theileria annulata</name>
    <dbReference type="NCBI Taxonomy" id="5874"/>
    <lineage>
        <taxon>Eukaryota</taxon>
        <taxon>Sar</taxon>
        <taxon>Alveolata</taxon>
        <taxon>Apicomplexa</taxon>
        <taxon>Aconoidasida</taxon>
        <taxon>Piroplasmida</taxon>
        <taxon>Theileriidae</taxon>
        <taxon>Theileria</taxon>
    </lineage>
</organism>